<sequence>MLSAFFFSRSLHNLVPCNAGIDALMEVWYGFIIPPLCSQVYARFSLVISHRSARAANGDEKIMTAQMEKSRWNIEKLRIDFEADDFEFIPWCL</sequence>
<organism evidence="1 2">
    <name type="scientific">Nephila pilipes</name>
    <name type="common">Giant wood spider</name>
    <name type="synonym">Nephila maculata</name>
    <dbReference type="NCBI Taxonomy" id="299642"/>
    <lineage>
        <taxon>Eukaryota</taxon>
        <taxon>Metazoa</taxon>
        <taxon>Ecdysozoa</taxon>
        <taxon>Arthropoda</taxon>
        <taxon>Chelicerata</taxon>
        <taxon>Arachnida</taxon>
        <taxon>Araneae</taxon>
        <taxon>Araneomorphae</taxon>
        <taxon>Entelegynae</taxon>
        <taxon>Araneoidea</taxon>
        <taxon>Nephilidae</taxon>
        <taxon>Nephila</taxon>
    </lineage>
</organism>
<comment type="caution">
    <text evidence="1">The sequence shown here is derived from an EMBL/GenBank/DDBJ whole genome shotgun (WGS) entry which is preliminary data.</text>
</comment>
<proteinExistence type="predicted"/>
<protein>
    <submittedName>
        <fullName evidence="1">Uncharacterized protein</fullName>
    </submittedName>
</protein>
<gene>
    <name evidence="1" type="ORF">NPIL_660151</name>
</gene>
<evidence type="ECO:0000313" key="1">
    <source>
        <dbReference type="EMBL" id="GFS47380.1"/>
    </source>
</evidence>
<name>A0A8X6IKX1_NEPPI</name>
<accession>A0A8X6IKX1</accession>
<evidence type="ECO:0000313" key="2">
    <source>
        <dbReference type="Proteomes" id="UP000887013"/>
    </source>
</evidence>
<reference evidence="1" key="1">
    <citation type="submission" date="2020-08" db="EMBL/GenBank/DDBJ databases">
        <title>Multicomponent nature underlies the extraordinary mechanical properties of spider dragline silk.</title>
        <authorList>
            <person name="Kono N."/>
            <person name="Nakamura H."/>
            <person name="Mori M."/>
            <person name="Yoshida Y."/>
            <person name="Ohtoshi R."/>
            <person name="Malay A.D."/>
            <person name="Moran D.A.P."/>
            <person name="Tomita M."/>
            <person name="Numata K."/>
            <person name="Arakawa K."/>
        </authorList>
    </citation>
    <scope>NUCLEOTIDE SEQUENCE</scope>
</reference>
<dbReference type="EMBL" id="BMAW01044987">
    <property type="protein sequence ID" value="GFS47380.1"/>
    <property type="molecule type" value="Genomic_DNA"/>
</dbReference>
<keyword evidence="2" id="KW-1185">Reference proteome</keyword>
<dbReference type="AlphaFoldDB" id="A0A8X6IKX1"/>
<dbReference type="Proteomes" id="UP000887013">
    <property type="component" value="Unassembled WGS sequence"/>
</dbReference>